<dbReference type="EMBL" id="BK015927">
    <property type="protein sequence ID" value="DAF85620.1"/>
    <property type="molecule type" value="Genomic_DNA"/>
</dbReference>
<name>A0A8S5TTS6_9CAUD</name>
<protein>
    <submittedName>
        <fullName evidence="1">Uncharacterized protein</fullName>
    </submittedName>
</protein>
<accession>A0A8S5TTS6</accession>
<organism evidence="1">
    <name type="scientific">Siphoviridae sp. ct5jB2</name>
    <dbReference type="NCBI Taxonomy" id="2825337"/>
    <lineage>
        <taxon>Viruses</taxon>
        <taxon>Duplodnaviria</taxon>
        <taxon>Heunggongvirae</taxon>
        <taxon>Uroviricota</taxon>
        <taxon>Caudoviricetes</taxon>
    </lineage>
</organism>
<proteinExistence type="predicted"/>
<reference evidence="1" key="1">
    <citation type="journal article" date="2021" name="Proc. Natl. Acad. Sci. U.S.A.">
        <title>A Catalog of Tens of Thousands of Viruses from Human Metagenomes Reveals Hidden Associations with Chronic Diseases.</title>
        <authorList>
            <person name="Tisza M.J."/>
            <person name="Buck C.B."/>
        </authorList>
    </citation>
    <scope>NUCLEOTIDE SEQUENCE</scope>
    <source>
        <strain evidence="1">Ct5jB2</strain>
    </source>
</reference>
<evidence type="ECO:0000313" key="1">
    <source>
        <dbReference type="EMBL" id="DAF85620.1"/>
    </source>
</evidence>
<sequence>MLKEKALRTIKAEFKEYKQRILTNLSKEYIFEIAYQIYVKSRIYDFLIKGWEYPSEIYEIIISLHKNKINILELLYSYFLKYEYTDVEDWQNMQEWIKECLKKEGELL</sequence>